<dbReference type="EMBL" id="KZ819447">
    <property type="protein sequence ID" value="PWN39734.1"/>
    <property type="molecule type" value="Genomic_DNA"/>
</dbReference>
<dbReference type="Proteomes" id="UP000245783">
    <property type="component" value="Unassembled WGS sequence"/>
</dbReference>
<evidence type="ECO:0000313" key="2">
    <source>
        <dbReference type="Proteomes" id="UP000245783"/>
    </source>
</evidence>
<dbReference type="AlphaFoldDB" id="A0A316VR88"/>
<dbReference type="RefSeq" id="XP_025366894.1">
    <property type="nucleotide sequence ID" value="XM_025511377.1"/>
</dbReference>
<organism evidence="1 2">
    <name type="scientific">Ceraceosorus guamensis</name>
    <dbReference type="NCBI Taxonomy" id="1522189"/>
    <lineage>
        <taxon>Eukaryota</taxon>
        <taxon>Fungi</taxon>
        <taxon>Dikarya</taxon>
        <taxon>Basidiomycota</taxon>
        <taxon>Ustilaginomycotina</taxon>
        <taxon>Exobasidiomycetes</taxon>
        <taxon>Ceraceosorales</taxon>
        <taxon>Ceraceosoraceae</taxon>
        <taxon>Ceraceosorus</taxon>
    </lineage>
</organism>
<protein>
    <submittedName>
        <fullName evidence="1">Uncharacterized protein</fullName>
    </submittedName>
</protein>
<evidence type="ECO:0000313" key="1">
    <source>
        <dbReference type="EMBL" id="PWN39734.1"/>
    </source>
</evidence>
<name>A0A316VR88_9BASI</name>
<accession>A0A316VR88</accession>
<dbReference type="GeneID" id="37033247"/>
<sequence>MRKRWWERMRKLAASANLAQMEKRSSRKEKIRSMPSLLFRKNEARGIPALLLLLVLLRNLEQRAAQLGRTSRLSPRVKMAKTYPKALHCSSARELLAMRAKARPRRLCRRSVDLERAARPAPLPRKQEEGQALLALLLPRRPAQPLRLGPNRERRRRKRNALSAIADRNVRRGTEEMCRMRERKRWSALSSLQLVDRILDAVDVFLDSFVWSTFASPHIISRYVH</sequence>
<gene>
    <name evidence="1" type="ORF">IE81DRAFT_258745</name>
</gene>
<dbReference type="InParanoid" id="A0A316VR88"/>
<reference evidence="1 2" key="1">
    <citation type="journal article" date="2018" name="Mol. Biol. Evol.">
        <title>Broad Genomic Sampling Reveals a Smut Pathogenic Ancestry of the Fungal Clade Ustilaginomycotina.</title>
        <authorList>
            <person name="Kijpornyongpan T."/>
            <person name="Mondo S.J."/>
            <person name="Barry K."/>
            <person name="Sandor L."/>
            <person name="Lee J."/>
            <person name="Lipzen A."/>
            <person name="Pangilinan J."/>
            <person name="LaButti K."/>
            <person name="Hainaut M."/>
            <person name="Henrissat B."/>
            <person name="Grigoriev I.V."/>
            <person name="Spatafora J.W."/>
            <person name="Aime M.C."/>
        </authorList>
    </citation>
    <scope>NUCLEOTIDE SEQUENCE [LARGE SCALE GENOMIC DNA]</scope>
    <source>
        <strain evidence="1 2">MCA 4658</strain>
    </source>
</reference>
<keyword evidence="2" id="KW-1185">Reference proteome</keyword>
<proteinExistence type="predicted"/>